<dbReference type="Gene3D" id="2.160.20.10">
    <property type="entry name" value="Single-stranded right-handed beta-helix, Pectin lyase-like"/>
    <property type="match status" value="1"/>
</dbReference>
<dbReference type="AlphaFoldDB" id="A0A5C6EX31"/>
<keyword evidence="3" id="KW-1185">Reference proteome</keyword>
<keyword evidence="2" id="KW-0378">Hydrolase</keyword>
<evidence type="ECO:0000313" key="3">
    <source>
        <dbReference type="Proteomes" id="UP000317977"/>
    </source>
</evidence>
<dbReference type="OrthoDB" id="255287at2"/>
<name>A0A5C6EX31_9BACT</name>
<dbReference type="SUPFAM" id="SSF51126">
    <property type="entry name" value="Pectin lyase-like"/>
    <property type="match status" value="1"/>
</dbReference>
<dbReference type="EC" id="3.2.1.11" evidence="2"/>
<reference evidence="2 3" key="1">
    <citation type="submission" date="2019-02" db="EMBL/GenBank/DDBJ databases">
        <title>Deep-cultivation of Planctomycetes and their phenomic and genomic characterization uncovers novel biology.</title>
        <authorList>
            <person name="Wiegand S."/>
            <person name="Jogler M."/>
            <person name="Boedeker C."/>
            <person name="Pinto D."/>
            <person name="Vollmers J."/>
            <person name="Rivas-Marin E."/>
            <person name="Kohn T."/>
            <person name="Peeters S.H."/>
            <person name="Heuer A."/>
            <person name="Rast P."/>
            <person name="Oberbeckmann S."/>
            <person name="Bunk B."/>
            <person name="Jeske O."/>
            <person name="Meyerdierks A."/>
            <person name="Storesund J.E."/>
            <person name="Kallscheuer N."/>
            <person name="Luecker S."/>
            <person name="Lage O.M."/>
            <person name="Pohl T."/>
            <person name="Merkel B.J."/>
            <person name="Hornburger P."/>
            <person name="Mueller R.-W."/>
            <person name="Bruemmer F."/>
            <person name="Labrenz M."/>
            <person name="Spormann A.M."/>
            <person name="Op Den Camp H."/>
            <person name="Overmann J."/>
            <person name="Amann R."/>
            <person name="Jetten M.S.M."/>
            <person name="Mascher T."/>
            <person name="Medema M.H."/>
            <person name="Devos D.P."/>
            <person name="Kaster A.-K."/>
            <person name="Ovreas L."/>
            <person name="Rohde M."/>
            <person name="Galperin M.Y."/>
            <person name="Jogler C."/>
        </authorList>
    </citation>
    <scope>NUCLEOTIDE SEQUENCE [LARGE SCALE GENOMIC DNA]</scope>
    <source>
        <strain evidence="2 3">Poly59</strain>
    </source>
</reference>
<sequence length="340" mass="37704" precursor="true">MPQSQMRRIKLQSLVLTCVHLLQTSAWAQVSIEYSGDFEWDEQTATLTFQTSGTMPDSKEGFFWRVPARVKRIVIDANVQVRGGFRVLYREKANPLHIVGKDRKSSVIFGTDEDAWTDRNGVSENEKWKYSSVSVIEDAVVHVLNVTCLNPRGYIISGYANDAVIHVDSCSLLDTRDGNNNNSDGFAGAGGSSVTNSLISTADDGIKVYSDITIENTTIEHHRNGAPLQFGWGGKNETVSAQIKGLVIKGVDRENRYNMAPITWERGNDSVRNVSIDGLEVEIKGEVYNEEEMAWRPIGLFELKPSDCEFNLTAVNVKLNGLPMGLRKTKGTVDISEALK</sequence>
<proteinExistence type="predicted"/>
<dbReference type="Proteomes" id="UP000317977">
    <property type="component" value="Unassembled WGS sequence"/>
</dbReference>
<feature type="chain" id="PRO_5022860616" evidence="1">
    <location>
        <begin position="29"/>
        <end position="340"/>
    </location>
</feature>
<evidence type="ECO:0000256" key="1">
    <source>
        <dbReference type="SAM" id="SignalP"/>
    </source>
</evidence>
<accession>A0A5C6EX31</accession>
<keyword evidence="2" id="KW-0326">Glycosidase</keyword>
<protein>
    <submittedName>
        <fullName evidence="2">Dextranase</fullName>
        <ecNumber evidence="2">3.2.1.11</ecNumber>
    </submittedName>
</protein>
<dbReference type="InterPro" id="IPR012334">
    <property type="entry name" value="Pectin_lyas_fold"/>
</dbReference>
<evidence type="ECO:0000313" key="2">
    <source>
        <dbReference type="EMBL" id="TWU52019.1"/>
    </source>
</evidence>
<dbReference type="GO" id="GO:0033904">
    <property type="term" value="F:dextranase activity"/>
    <property type="evidence" value="ECO:0007669"/>
    <property type="project" value="UniProtKB-EC"/>
</dbReference>
<comment type="caution">
    <text evidence="2">The sequence shown here is derived from an EMBL/GenBank/DDBJ whole genome shotgun (WGS) entry which is preliminary data.</text>
</comment>
<gene>
    <name evidence="2" type="ORF">Poly59_36160</name>
</gene>
<feature type="signal peptide" evidence="1">
    <location>
        <begin position="1"/>
        <end position="28"/>
    </location>
</feature>
<keyword evidence="1" id="KW-0732">Signal</keyword>
<dbReference type="EMBL" id="SJPX01000003">
    <property type="protein sequence ID" value="TWU52019.1"/>
    <property type="molecule type" value="Genomic_DNA"/>
</dbReference>
<organism evidence="2 3">
    <name type="scientific">Rubripirellula reticaptiva</name>
    <dbReference type="NCBI Taxonomy" id="2528013"/>
    <lineage>
        <taxon>Bacteria</taxon>
        <taxon>Pseudomonadati</taxon>
        <taxon>Planctomycetota</taxon>
        <taxon>Planctomycetia</taxon>
        <taxon>Pirellulales</taxon>
        <taxon>Pirellulaceae</taxon>
        <taxon>Rubripirellula</taxon>
    </lineage>
</organism>
<dbReference type="InterPro" id="IPR011050">
    <property type="entry name" value="Pectin_lyase_fold/virulence"/>
</dbReference>